<evidence type="ECO:0000256" key="2">
    <source>
        <dbReference type="PIRSR" id="PIRSR000097-1"/>
    </source>
</evidence>
<dbReference type="InterPro" id="IPR018170">
    <property type="entry name" value="Aldo/ket_reductase_CS"/>
</dbReference>
<dbReference type="AlphaFoldDB" id="A0A2C5Y8K5"/>
<protein>
    <recommendedName>
        <fullName evidence="5">NADP-dependent oxidoreductase domain-containing protein</fullName>
    </recommendedName>
</protein>
<dbReference type="FunFam" id="3.20.20.100:FF:000002">
    <property type="entry name" value="2,5-diketo-D-gluconic acid reductase A"/>
    <property type="match status" value="1"/>
</dbReference>
<dbReference type="EMBL" id="NJET01000022">
    <property type="protein sequence ID" value="PHH65047.1"/>
    <property type="molecule type" value="Genomic_DNA"/>
</dbReference>
<dbReference type="InterPro" id="IPR023210">
    <property type="entry name" value="NADP_OxRdtase_dom"/>
</dbReference>
<dbReference type="PIRSF" id="PIRSF000097">
    <property type="entry name" value="AKR"/>
    <property type="match status" value="1"/>
</dbReference>
<dbReference type="Gene3D" id="3.20.20.100">
    <property type="entry name" value="NADP-dependent oxidoreductase domain"/>
    <property type="match status" value="1"/>
</dbReference>
<evidence type="ECO:0000313" key="6">
    <source>
        <dbReference type="EMBL" id="PHH65047.1"/>
    </source>
</evidence>
<proteinExistence type="predicted"/>
<evidence type="ECO:0000256" key="4">
    <source>
        <dbReference type="PIRSR" id="PIRSR000097-3"/>
    </source>
</evidence>
<comment type="caution">
    <text evidence="6">The sequence shown here is derived from an EMBL/GenBank/DDBJ whole genome shotgun (WGS) entry which is preliminary data.</text>
</comment>
<dbReference type="GO" id="GO:0016616">
    <property type="term" value="F:oxidoreductase activity, acting on the CH-OH group of donors, NAD or NADP as acceptor"/>
    <property type="evidence" value="ECO:0007669"/>
    <property type="project" value="UniProtKB-ARBA"/>
</dbReference>
<keyword evidence="7" id="KW-1185">Reference proteome</keyword>
<name>A0A2C5Y8K5_9HYPO</name>
<accession>A0A2C5Y8K5</accession>
<evidence type="ECO:0000313" key="7">
    <source>
        <dbReference type="Proteomes" id="UP000226192"/>
    </source>
</evidence>
<dbReference type="PROSITE" id="PS00798">
    <property type="entry name" value="ALDOKETO_REDUCTASE_1"/>
    <property type="match status" value="1"/>
</dbReference>
<dbReference type="SUPFAM" id="SSF51430">
    <property type="entry name" value="NAD(P)-linked oxidoreductase"/>
    <property type="match status" value="1"/>
</dbReference>
<feature type="domain" description="NADP-dependent oxidoreductase" evidence="5">
    <location>
        <begin position="22"/>
        <end position="285"/>
    </location>
</feature>
<dbReference type="Pfam" id="PF00248">
    <property type="entry name" value="Aldo_ket_red"/>
    <property type="match status" value="1"/>
</dbReference>
<keyword evidence="1" id="KW-0560">Oxidoreductase</keyword>
<feature type="site" description="Lowers pKa of active site Tyr" evidence="4">
    <location>
        <position position="80"/>
    </location>
</feature>
<dbReference type="InterPro" id="IPR036812">
    <property type="entry name" value="NAD(P)_OxRdtase_dom_sf"/>
</dbReference>
<dbReference type="STRING" id="1399860.A0A2C5Y8K5"/>
<dbReference type="PANTHER" id="PTHR11732">
    <property type="entry name" value="ALDO/KETO REDUCTASE"/>
    <property type="match status" value="1"/>
</dbReference>
<dbReference type="PROSITE" id="PS00062">
    <property type="entry name" value="ALDOKETO_REDUCTASE_2"/>
    <property type="match status" value="1"/>
</dbReference>
<sequence length="310" mass="34406">MPPLNQTARTFTLNTGHRMPAIGLGTWRSPSDKVQAAVKTALGAGYRHIDTAAAYENEAAVGAGIRASGVPRHQIWITTKLFNYDHKQVARALDESLGRLGVEYVDLYLMHWPCSVDAAAKPKAVYKDWDFCDTWREMQKLVGTGKVRNIGISNFETVNLQKLLAHPDCKARLFPPPVVPAVNQVELHPGYPSPKLFALNSKHGIHTTAYSCLGSQDSPLYQDSTLLQIAKAKAKTPQQVLLMWGLQKGWSVIPKSVTPSRIEDNFKLDGWELTADQVKEIDGISEKAGTFKVCDDKWLPARVFDSELQK</sequence>
<feature type="active site" description="Proton donor" evidence="2">
    <location>
        <position position="55"/>
    </location>
</feature>
<reference evidence="6 7" key="1">
    <citation type="submission" date="2017-06" db="EMBL/GenBank/DDBJ databases">
        <title>Ant-infecting Ophiocordyceps genomes reveal a high diversity of potential behavioral manipulation genes and a possible major role for enterotoxins.</title>
        <authorList>
            <person name="De Bekker C."/>
            <person name="Evans H.C."/>
            <person name="Brachmann A."/>
            <person name="Hughes D.P."/>
        </authorList>
    </citation>
    <scope>NUCLEOTIDE SEQUENCE [LARGE SCALE GENOMIC DNA]</scope>
    <source>
        <strain evidence="6 7">Map64</strain>
    </source>
</reference>
<dbReference type="PRINTS" id="PR00069">
    <property type="entry name" value="ALDKETRDTASE"/>
</dbReference>
<dbReference type="InterPro" id="IPR020471">
    <property type="entry name" value="AKR"/>
</dbReference>
<evidence type="ECO:0000256" key="3">
    <source>
        <dbReference type="PIRSR" id="PIRSR000097-2"/>
    </source>
</evidence>
<feature type="binding site" evidence="3">
    <location>
        <position position="111"/>
    </location>
    <ligand>
        <name>substrate</name>
    </ligand>
</feature>
<dbReference type="OrthoDB" id="416253at2759"/>
<evidence type="ECO:0000259" key="5">
    <source>
        <dbReference type="Pfam" id="PF00248"/>
    </source>
</evidence>
<evidence type="ECO:0000256" key="1">
    <source>
        <dbReference type="ARBA" id="ARBA00023002"/>
    </source>
</evidence>
<organism evidence="6 7">
    <name type="scientific">Ophiocordyceps australis</name>
    <dbReference type="NCBI Taxonomy" id="1399860"/>
    <lineage>
        <taxon>Eukaryota</taxon>
        <taxon>Fungi</taxon>
        <taxon>Dikarya</taxon>
        <taxon>Ascomycota</taxon>
        <taxon>Pezizomycotina</taxon>
        <taxon>Sordariomycetes</taxon>
        <taxon>Hypocreomycetidae</taxon>
        <taxon>Hypocreales</taxon>
        <taxon>Ophiocordycipitaceae</taxon>
        <taxon>Ophiocordyceps</taxon>
    </lineage>
</organism>
<dbReference type="Proteomes" id="UP000226192">
    <property type="component" value="Unassembled WGS sequence"/>
</dbReference>
<gene>
    <name evidence="6" type="ORF">CDD81_3445</name>
</gene>